<evidence type="ECO:0000313" key="3">
    <source>
        <dbReference type="EMBL" id="RSH77780.1"/>
    </source>
</evidence>
<feature type="transmembrane region" description="Helical" evidence="2">
    <location>
        <begin position="38"/>
        <end position="57"/>
    </location>
</feature>
<gene>
    <name evidence="3" type="ORF">EHS24_002839</name>
</gene>
<keyword evidence="2" id="KW-0472">Membrane</keyword>
<feature type="transmembrane region" description="Helical" evidence="2">
    <location>
        <begin position="192"/>
        <end position="214"/>
    </location>
</feature>
<name>A0A427XFV5_9TREE</name>
<dbReference type="OrthoDB" id="2596726at2759"/>
<protein>
    <submittedName>
        <fullName evidence="3">Uncharacterized protein</fullName>
    </submittedName>
</protein>
<evidence type="ECO:0000313" key="4">
    <source>
        <dbReference type="Proteomes" id="UP000279236"/>
    </source>
</evidence>
<keyword evidence="4" id="KW-1185">Reference proteome</keyword>
<feature type="transmembrane region" description="Helical" evidence="2">
    <location>
        <begin position="127"/>
        <end position="149"/>
    </location>
</feature>
<feature type="compositionally biased region" description="Basic residues" evidence="1">
    <location>
        <begin position="232"/>
        <end position="245"/>
    </location>
</feature>
<comment type="caution">
    <text evidence="3">The sequence shown here is derived from an EMBL/GenBank/DDBJ whole genome shotgun (WGS) entry which is preliminary data.</text>
</comment>
<proteinExistence type="predicted"/>
<accession>A0A427XFV5</accession>
<keyword evidence="2" id="KW-1133">Transmembrane helix</keyword>
<feature type="transmembrane region" description="Helical" evidence="2">
    <location>
        <begin position="169"/>
        <end position="186"/>
    </location>
</feature>
<feature type="region of interest" description="Disordered" evidence="1">
    <location>
        <begin position="231"/>
        <end position="271"/>
    </location>
</feature>
<dbReference type="GeneID" id="39587382"/>
<dbReference type="Proteomes" id="UP000279236">
    <property type="component" value="Unassembled WGS sequence"/>
</dbReference>
<evidence type="ECO:0000256" key="1">
    <source>
        <dbReference type="SAM" id="MobiDB-lite"/>
    </source>
</evidence>
<sequence>MAGDRTSFMSTDTMFTDDMLWEEDDDGAPRRLKRDEPMSPVAVVLYVVFFYIVWQILTRSDDNEILSHLPSSSPLLSQHGGGGYDRGSSAPSAAQQPYLPYALPQLPPVPSTKSDSTSMWRVVIGTIVYPIYLAVTLLAIPLPFLMNAVNLLLSVVQTILYPVTSTARLLARTFILAPLGVLFGFLQALYPVYVFVGGVVGVGAFLGVAAGYVGRLAMWYLLGRRTPAAQPVKRRRSARRSKRHSLPPAPESAPNFDHHHRSSSFERQERLHVPRSPTFEYERRYVPIVDYVQIGDQVLAIDQGVGTAREGVVLGVRRRSILR</sequence>
<dbReference type="AlphaFoldDB" id="A0A427XFV5"/>
<reference evidence="3 4" key="1">
    <citation type="submission" date="2018-11" db="EMBL/GenBank/DDBJ databases">
        <title>Genome sequence of Apiotrichum porosum DSM 27194.</title>
        <authorList>
            <person name="Aliyu H."/>
            <person name="Gorte O."/>
            <person name="Ochsenreither K."/>
        </authorList>
    </citation>
    <scope>NUCLEOTIDE SEQUENCE [LARGE SCALE GENOMIC DNA]</scope>
    <source>
        <strain evidence="3 4">DSM 27194</strain>
    </source>
</reference>
<evidence type="ECO:0000256" key="2">
    <source>
        <dbReference type="SAM" id="Phobius"/>
    </source>
</evidence>
<keyword evidence="2" id="KW-0812">Transmembrane</keyword>
<organism evidence="3 4">
    <name type="scientific">Apiotrichum porosum</name>
    <dbReference type="NCBI Taxonomy" id="105984"/>
    <lineage>
        <taxon>Eukaryota</taxon>
        <taxon>Fungi</taxon>
        <taxon>Dikarya</taxon>
        <taxon>Basidiomycota</taxon>
        <taxon>Agaricomycotina</taxon>
        <taxon>Tremellomycetes</taxon>
        <taxon>Trichosporonales</taxon>
        <taxon>Trichosporonaceae</taxon>
        <taxon>Apiotrichum</taxon>
    </lineage>
</organism>
<dbReference type="RefSeq" id="XP_028472927.1">
    <property type="nucleotide sequence ID" value="XM_028618560.1"/>
</dbReference>
<dbReference type="EMBL" id="RSCE01000014">
    <property type="protein sequence ID" value="RSH77780.1"/>
    <property type="molecule type" value="Genomic_DNA"/>
</dbReference>